<dbReference type="InterPro" id="IPR003598">
    <property type="entry name" value="Ig_sub2"/>
</dbReference>
<reference evidence="6" key="2">
    <citation type="submission" date="2018-11" db="EMBL/GenBank/DDBJ databases">
        <title>Trombidioid mite genomics.</title>
        <authorList>
            <person name="Dong X."/>
        </authorList>
    </citation>
    <scope>NUCLEOTIDE SEQUENCE</scope>
    <source>
        <strain evidence="6">UoL-WK</strain>
    </source>
</reference>
<dbReference type="InterPro" id="IPR036179">
    <property type="entry name" value="Ig-like_dom_sf"/>
</dbReference>
<dbReference type="EMBL" id="NCKU01001104">
    <property type="protein sequence ID" value="RWS13078.1"/>
    <property type="molecule type" value="Genomic_DNA"/>
</dbReference>
<dbReference type="SUPFAM" id="SSF48726">
    <property type="entry name" value="Immunoglobulin"/>
    <property type="match status" value="3"/>
</dbReference>
<feature type="non-terminal residue" evidence="6">
    <location>
        <position position="1"/>
    </location>
</feature>
<dbReference type="Proteomes" id="UP000285301">
    <property type="component" value="Unassembled WGS sequence"/>
</dbReference>
<evidence type="ECO:0000256" key="1">
    <source>
        <dbReference type="ARBA" id="ARBA00004167"/>
    </source>
</evidence>
<dbReference type="Pfam" id="PF08205">
    <property type="entry name" value="C2-set_2"/>
    <property type="match status" value="1"/>
</dbReference>
<dbReference type="EMBL" id="NCKU01000914">
    <property type="protein sequence ID" value="RWS13688.1"/>
    <property type="molecule type" value="Genomic_DNA"/>
</dbReference>
<dbReference type="OrthoDB" id="6368973at2759"/>
<dbReference type="STRING" id="1965070.A0A443RCY2"/>
<dbReference type="InterPro" id="IPR007110">
    <property type="entry name" value="Ig-like_dom"/>
</dbReference>
<dbReference type="AlphaFoldDB" id="A0A443RCY2"/>
<evidence type="ECO:0000313" key="5">
    <source>
        <dbReference type="EMBL" id="RWS13078.1"/>
    </source>
</evidence>
<dbReference type="GO" id="GO:0016020">
    <property type="term" value="C:membrane"/>
    <property type="evidence" value="ECO:0007669"/>
    <property type="project" value="UniProtKB-SubCell"/>
</dbReference>
<organism evidence="6 8">
    <name type="scientific">Dinothrombium tinctorium</name>
    <dbReference type="NCBI Taxonomy" id="1965070"/>
    <lineage>
        <taxon>Eukaryota</taxon>
        <taxon>Metazoa</taxon>
        <taxon>Ecdysozoa</taxon>
        <taxon>Arthropoda</taxon>
        <taxon>Chelicerata</taxon>
        <taxon>Arachnida</taxon>
        <taxon>Acari</taxon>
        <taxon>Acariformes</taxon>
        <taxon>Trombidiformes</taxon>
        <taxon>Prostigmata</taxon>
        <taxon>Anystina</taxon>
        <taxon>Parasitengona</taxon>
        <taxon>Trombidioidea</taxon>
        <taxon>Trombidiidae</taxon>
        <taxon>Dinothrombium</taxon>
    </lineage>
</organism>
<dbReference type="Pfam" id="PF13927">
    <property type="entry name" value="Ig_3"/>
    <property type="match status" value="1"/>
</dbReference>
<feature type="domain" description="Ig-like" evidence="4">
    <location>
        <begin position="197"/>
        <end position="294"/>
    </location>
</feature>
<dbReference type="SMART" id="SM00408">
    <property type="entry name" value="IGc2"/>
    <property type="match status" value="3"/>
</dbReference>
<keyword evidence="8" id="KW-1185">Reference proteome</keyword>
<evidence type="ECO:0000313" key="7">
    <source>
        <dbReference type="EMBL" id="RWS13688.1"/>
    </source>
</evidence>
<evidence type="ECO:0000259" key="4">
    <source>
        <dbReference type="PROSITE" id="PS50835"/>
    </source>
</evidence>
<keyword evidence="3" id="KW-1015">Disulfide bond</keyword>
<evidence type="ECO:0000256" key="2">
    <source>
        <dbReference type="ARBA" id="ARBA00023136"/>
    </source>
</evidence>
<dbReference type="EMBL" id="NCKU01001084">
    <property type="protein sequence ID" value="RWS13132.1"/>
    <property type="molecule type" value="Genomic_DNA"/>
</dbReference>
<keyword evidence="2" id="KW-0472">Membrane</keyword>
<reference evidence="6 8" key="1">
    <citation type="journal article" date="2018" name="Gigascience">
        <title>Genomes of trombidid mites reveal novel predicted allergens and laterally-transferred genes associated with secondary metabolism.</title>
        <authorList>
            <person name="Dong X."/>
            <person name="Chaisiri K."/>
            <person name="Xia D."/>
            <person name="Armstrong S.D."/>
            <person name="Fang Y."/>
            <person name="Donnelly M.J."/>
            <person name="Kadowaki T."/>
            <person name="McGarry J.W."/>
            <person name="Darby A.C."/>
            <person name="Makepeace B.L."/>
        </authorList>
    </citation>
    <scope>NUCLEOTIDE SEQUENCE [LARGE SCALE GENOMIC DNA]</scope>
    <source>
        <strain evidence="6">UoL-WK</strain>
    </source>
</reference>
<dbReference type="PANTHER" id="PTHR23278">
    <property type="entry name" value="SIDESTEP PROTEIN"/>
    <property type="match status" value="1"/>
</dbReference>
<comment type="caution">
    <text evidence="6">The sequence shown here is derived from an EMBL/GenBank/DDBJ whole genome shotgun (WGS) entry which is preliminary data.</text>
</comment>
<feature type="non-terminal residue" evidence="6">
    <location>
        <position position="463"/>
    </location>
</feature>
<dbReference type="Gene3D" id="2.60.40.10">
    <property type="entry name" value="Immunoglobulins"/>
    <property type="match status" value="3"/>
</dbReference>
<comment type="subcellular location">
    <subcellularLocation>
        <location evidence="1">Membrane</location>
        <topology evidence="1">Single-pass membrane protein</topology>
    </subcellularLocation>
</comment>
<protein>
    <submittedName>
        <fullName evidence="6">Nephrin-like protein</fullName>
    </submittedName>
</protein>
<dbReference type="InterPro" id="IPR013162">
    <property type="entry name" value="CD80_C2-set"/>
</dbReference>
<feature type="domain" description="Ig-like" evidence="4">
    <location>
        <begin position="2"/>
        <end position="90"/>
    </location>
</feature>
<proteinExistence type="predicted"/>
<dbReference type="PANTHER" id="PTHR23278:SF19">
    <property type="entry name" value="OBSCURIN"/>
    <property type="match status" value="1"/>
</dbReference>
<evidence type="ECO:0000256" key="3">
    <source>
        <dbReference type="ARBA" id="ARBA00023157"/>
    </source>
</evidence>
<dbReference type="InterPro" id="IPR013783">
    <property type="entry name" value="Ig-like_fold"/>
</dbReference>
<gene>
    <name evidence="5" type="ORF">B4U79_02254</name>
    <name evidence="7" type="ORF">B4U79_06827</name>
    <name evidence="6" type="ORF">B4U79_11185</name>
</gene>
<accession>A0A443RCY2</accession>
<evidence type="ECO:0000313" key="6">
    <source>
        <dbReference type="EMBL" id="RWS13132.1"/>
    </source>
</evidence>
<feature type="domain" description="Ig-like" evidence="4">
    <location>
        <begin position="101"/>
        <end position="186"/>
    </location>
</feature>
<evidence type="ECO:0000313" key="8">
    <source>
        <dbReference type="Proteomes" id="UP000285301"/>
    </source>
</evidence>
<dbReference type="InterPro" id="IPR003599">
    <property type="entry name" value="Ig_sub"/>
</dbReference>
<dbReference type="PROSITE" id="PS50835">
    <property type="entry name" value="IG_LIKE"/>
    <property type="match status" value="3"/>
</dbReference>
<dbReference type="SMART" id="SM00409">
    <property type="entry name" value="IG"/>
    <property type="match status" value="3"/>
</dbReference>
<name>A0A443RCY2_9ACAR</name>
<sequence length="463" mass="52146">KPKGVTIEAPRAALKEGKKIDALCTTWGSKPFAKISWTLDNKEITRTRVIHSRSGNWTQSAFTLSPSGSDDQKLLVCTAENHKLKNATITDVHRLNIHYKPVLSLALVENQQFAVDGKSVILNCSVASNPLVHYIQWFFNRKALTNDSNQGFHFENTTLLIRKVNVEKHIGYYQCSARNAEGIGFSNVFHLDVYYAPVCKTDPISFYVKLGNAVRLKCSVDAFPKTNIRFEWRLVRTFSTVNIKSGKSLNNYTTNGLESELLFVPRNADDIGVIYCLASNVAGKQKAPCQFVLAVPTDPPSAPSECRILNKSKYSFDVWCETTDSLHNSSNLAIDFHLELYESKNQNLLLKLTENVPKFTIIFAEFENSTNAGKEEVVNYVLKVYANNTYGKSSFVQLTVEVNEQLMFNRTSNYSMSSDFTQIDENSVFDLNKMKSNPPDVIELNAKLLDLSLEVLYLKQLAI</sequence>